<dbReference type="EMBL" id="JAGPXD010000004">
    <property type="protein sequence ID" value="KAH7358000.1"/>
    <property type="molecule type" value="Genomic_DNA"/>
</dbReference>
<name>A0A8K0T9Z5_9PEZI</name>
<comment type="caution">
    <text evidence="1">The sequence shown here is derived from an EMBL/GenBank/DDBJ whole genome shotgun (WGS) entry which is preliminary data.</text>
</comment>
<dbReference type="AlphaFoldDB" id="A0A8K0T9Z5"/>
<evidence type="ECO:0000313" key="1">
    <source>
        <dbReference type="EMBL" id="KAH7358000.1"/>
    </source>
</evidence>
<protein>
    <submittedName>
        <fullName evidence="1">Uncharacterized protein</fullName>
    </submittedName>
</protein>
<evidence type="ECO:0000313" key="2">
    <source>
        <dbReference type="Proteomes" id="UP000813385"/>
    </source>
</evidence>
<sequence length="154" mass="17614">MCVRKKERWRRRDWRAVLAAFPTFWFSEAAGGVRRWRKYWGSKTEEKVPRSVAEALDVSLGTVRTAKKDGTGRGEIGRGGRGMAEEGFSRFRHRVFAELTGALGGTDTTRTHRGRVPMWPCRSVRHLAGHCTDTERALRSVLYCTGLYSYRPHL</sequence>
<dbReference type="Proteomes" id="UP000813385">
    <property type="component" value="Unassembled WGS sequence"/>
</dbReference>
<accession>A0A8K0T9Z5</accession>
<gene>
    <name evidence="1" type="ORF">B0T11DRAFT_98607</name>
</gene>
<keyword evidence="2" id="KW-1185">Reference proteome</keyword>
<organism evidence="1 2">
    <name type="scientific">Plectosphaerella cucumerina</name>
    <dbReference type="NCBI Taxonomy" id="40658"/>
    <lineage>
        <taxon>Eukaryota</taxon>
        <taxon>Fungi</taxon>
        <taxon>Dikarya</taxon>
        <taxon>Ascomycota</taxon>
        <taxon>Pezizomycotina</taxon>
        <taxon>Sordariomycetes</taxon>
        <taxon>Hypocreomycetidae</taxon>
        <taxon>Glomerellales</taxon>
        <taxon>Plectosphaerellaceae</taxon>
        <taxon>Plectosphaerella</taxon>
    </lineage>
</organism>
<reference evidence="1" key="1">
    <citation type="journal article" date="2021" name="Nat. Commun.">
        <title>Genetic determinants of endophytism in the Arabidopsis root mycobiome.</title>
        <authorList>
            <person name="Mesny F."/>
            <person name="Miyauchi S."/>
            <person name="Thiergart T."/>
            <person name="Pickel B."/>
            <person name="Atanasova L."/>
            <person name="Karlsson M."/>
            <person name="Huettel B."/>
            <person name="Barry K.W."/>
            <person name="Haridas S."/>
            <person name="Chen C."/>
            <person name="Bauer D."/>
            <person name="Andreopoulos W."/>
            <person name="Pangilinan J."/>
            <person name="LaButti K."/>
            <person name="Riley R."/>
            <person name="Lipzen A."/>
            <person name="Clum A."/>
            <person name="Drula E."/>
            <person name="Henrissat B."/>
            <person name="Kohler A."/>
            <person name="Grigoriev I.V."/>
            <person name="Martin F.M."/>
            <person name="Hacquard S."/>
        </authorList>
    </citation>
    <scope>NUCLEOTIDE SEQUENCE</scope>
    <source>
        <strain evidence="1">MPI-CAGE-AT-0016</strain>
    </source>
</reference>
<proteinExistence type="predicted"/>